<evidence type="ECO:0000313" key="3">
    <source>
        <dbReference type="Proteomes" id="UP000594638"/>
    </source>
</evidence>
<comment type="caution">
    <text evidence="2">The sequence shown here is derived from an EMBL/GenBank/DDBJ whole genome shotgun (WGS) entry which is preliminary data.</text>
</comment>
<sequence length="106" mass="11026">MYKSSRVLSYPRGRSCPTTAAAATGAEMKASVLGSLPEDAAHITPCQDDVNLPVVAASEEVQDAGATEPSNAVEDDDEEAEGCDAMDGDDKLIGYIGSGAVTYWIK</sequence>
<dbReference type="Gramene" id="OE9A104873T1">
    <property type="protein sequence ID" value="OE9A104873C1"/>
    <property type="gene ID" value="OE9A104873"/>
</dbReference>
<feature type="compositionally biased region" description="Acidic residues" evidence="1">
    <location>
        <begin position="73"/>
        <end position="86"/>
    </location>
</feature>
<evidence type="ECO:0000313" key="2">
    <source>
        <dbReference type="EMBL" id="CAA2981937.1"/>
    </source>
</evidence>
<reference evidence="2 3" key="1">
    <citation type="submission" date="2019-12" db="EMBL/GenBank/DDBJ databases">
        <authorList>
            <person name="Alioto T."/>
            <person name="Alioto T."/>
            <person name="Gomez Garrido J."/>
        </authorList>
    </citation>
    <scope>NUCLEOTIDE SEQUENCE [LARGE SCALE GENOMIC DNA]</scope>
</reference>
<accession>A0A8S0RR19</accession>
<protein>
    <submittedName>
        <fullName evidence="2">Uncharacterized protein</fullName>
    </submittedName>
</protein>
<keyword evidence="3" id="KW-1185">Reference proteome</keyword>
<organism evidence="2 3">
    <name type="scientific">Olea europaea subsp. europaea</name>
    <dbReference type="NCBI Taxonomy" id="158383"/>
    <lineage>
        <taxon>Eukaryota</taxon>
        <taxon>Viridiplantae</taxon>
        <taxon>Streptophyta</taxon>
        <taxon>Embryophyta</taxon>
        <taxon>Tracheophyta</taxon>
        <taxon>Spermatophyta</taxon>
        <taxon>Magnoliopsida</taxon>
        <taxon>eudicotyledons</taxon>
        <taxon>Gunneridae</taxon>
        <taxon>Pentapetalae</taxon>
        <taxon>asterids</taxon>
        <taxon>lamiids</taxon>
        <taxon>Lamiales</taxon>
        <taxon>Oleaceae</taxon>
        <taxon>Oleeae</taxon>
        <taxon>Olea</taxon>
    </lineage>
</organism>
<dbReference type="Proteomes" id="UP000594638">
    <property type="component" value="Unassembled WGS sequence"/>
</dbReference>
<name>A0A8S0RR19_OLEEU</name>
<feature type="region of interest" description="Disordered" evidence="1">
    <location>
        <begin position="61"/>
        <end position="86"/>
    </location>
</feature>
<dbReference type="EMBL" id="CACTIH010003683">
    <property type="protein sequence ID" value="CAA2981937.1"/>
    <property type="molecule type" value="Genomic_DNA"/>
</dbReference>
<gene>
    <name evidence="2" type="ORF">OLEA9_A104873</name>
</gene>
<evidence type="ECO:0000256" key="1">
    <source>
        <dbReference type="SAM" id="MobiDB-lite"/>
    </source>
</evidence>
<dbReference type="AlphaFoldDB" id="A0A8S0RR19"/>
<proteinExistence type="predicted"/>